<keyword evidence="3" id="KW-1003">Cell membrane</keyword>
<dbReference type="RefSeq" id="WP_134209663.1">
    <property type="nucleotide sequence ID" value="NZ_CP038015.1"/>
</dbReference>
<accession>A0A4P6ZXK5</accession>
<protein>
    <submittedName>
        <fullName evidence="9">DUF421 domain-containing protein</fullName>
    </submittedName>
</protein>
<keyword evidence="10" id="KW-1185">Reference proteome</keyword>
<comment type="subcellular location">
    <subcellularLocation>
        <location evidence="1">Cell membrane</location>
        <topology evidence="1">Multi-pass membrane protein</topology>
    </subcellularLocation>
</comment>
<dbReference type="AlphaFoldDB" id="A0A4P6ZXK5"/>
<name>A0A4P6ZXK5_9BACL</name>
<evidence type="ECO:0000256" key="6">
    <source>
        <dbReference type="ARBA" id="ARBA00023136"/>
    </source>
</evidence>
<organism evidence="9 10">
    <name type="scientific">Paenisporosarcina antarctica</name>
    <dbReference type="NCBI Taxonomy" id="417367"/>
    <lineage>
        <taxon>Bacteria</taxon>
        <taxon>Bacillati</taxon>
        <taxon>Bacillota</taxon>
        <taxon>Bacilli</taxon>
        <taxon>Bacillales</taxon>
        <taxon>Caryophanaceae</taxon>
        <taxon>Paenisporosarcina</taxon>
    </lineage>
</organism>
<evidence type="ECO:0000313" key="9">
    <source>
        <dbReference type="EMBL" id="QBP41003.1"/>
    </source>
</evidence>
<evidence type="ECO:0000259" key="8">
    <source>
        <dbReference type="Pfam" id="PF04239"/>
    </source>
</evidence>
<dbReference type="OrthoDB" id="9778331at2"/>
<comment type="similarity">
    <text evidence="2">Belongs to the UPF0702 family.</text>
</comment>
<keyword evidence="6 7" id="KW-0472">Membrane</keyword>
<evidence type="ECO:0000256" key="2">
    <source>
        <dbReference type="ARBA" id="ARBA00006448"/>
    </source>
</evidence>
<dbReference type="PANTHER" id="PTHR34582">
    <property type="entry name" value="UPF0702 TRANSMEMBRANE PROTEIN YCAP"/>
    <property type="match status" value="1"/>
</dbReference>
<feature type="transmembrane region" description="Helical" evidence="7">
    <location>
        <begin position="6"/>
        <end position="29"/>
    </location>
</feature>
<dbReference type="PANTHER" id="PTHR34582:SF6">
    <property type="entry name" value="UPF0702 TRANSMEMBRANE PROTEIN YCAP"/>
    <property type="match status" value="1"/>
</dbReference>
<gene>
    <name evidence="9" type="ORF">E2636_07645</name>
</gene>
<evidence type="ECO:0000313" key="10">
    <source>
        <dbReference type="Proteomes" id="UP000294292"/>
    </source>
</evidence>
<feature type="domain" description="YetF C-terminal" evidence="8">
    <location>
        <begin position="85"/>
        <end position="217"/>
    </location>
</feature>
<keyword evidence="4 7" id="KW-0812">Transmembrane</keyword>
<keyword evidence="5 7" id="KW-1133">Transmembrane helix</keyword>
<evidence type="ECO:0000256" key="4">
    <source>
        <dbReference type="ARBA" id="ARBA00022692"/>
    </source>
</evidence>
<evidence type="ECO:0000256" key="1">
    <source>
        <dbReference type="ARBA" id="ARBA00004651"/>
    </source>
</evidence>
<sequence length="240" mass="26986">MELVKELLILLGRVVTILPLMLIVTLFMGRRSVGELPIFDFLILMSLGAVVGADIADPDIEHIHTAVAVVLIGILQKSVAILKIRYRKFGKLITFEPTIVIMDGVMLNNNLKKIQYSIDNLLLLLREKDIFDLSSVHLAIIEGNGNLTVMKKPQKETVTNEDLKIGKLHTEISYPVIVEGKLYKEVLEHLQFSPPWLTEKLRTAGVDDINQVFFAALDKEGNLTISFKDEKLKDLPPIIH</sequence>
<dbReference type="Proteomes" id="UP000294292">
    <property type="component" value="Chromosome"/>
</dbReference>
<dbReference type="KEGG" id="panc:E2636_07645"/>
<dbReference type="InterPro" id="IPR007353">
    <property type="entry name" value="DUF421"/>
</dbReference>
<dbReference type="GO" id="GO:0005886">
    <property type="term" value="C:plasma membrane"/>
    <property type="evidence" value="ECO:0007669"/>
    <property type="project" value="UniProtKB-SubCell"/>
</dbReference>
<dbReference type="InterPro" id="IPR023090">
    <property type="entry name" value="UPF0702_alpha/beta_dom_sf"/>
</dbReference>
<dbReference type="EMBL" id="CP038015">
    <property type="protein sequence ID" value="QBP41003.1"/>
    <property type="molecule type" value="Genomic_DNA"/>
</dbReference>
<dbReference type="Pfam" id="PF04239">
    <property type="entry name" value="DUF421"/>
    <property type="match status" value="1"/>
</dbReference>
<evidence type="ECO:0000256" key="5">
    <source>
        <dbReference type="ARBA" id="ARBA00022989"/>
    </source>
</evidence>
<dbReference type="Gene3D" id="3.30.240.20">
    <property type="entry name" value="bsu07140 like domains"/>
    <property type="match status" value="2"/>
</dbReference>
<evidence type="ECO:0000256" key="7">
    <source>
        <dbReference type="SAM" id="Phobius"/>
    </source>
</evidence>
<proteinExistence type="inferred from homology"/>
<evidence type="ECO:0000256" key="3">
    <source>
        <dbReference type="ARBA" id="ARBA00022475"/>
    </source>
</evidence>
<reference evidence="9 10" key="1">
    <citation type="submission" date="2019-03" db="EMBL/GenBank/DDBJ databases">
        <title>Complete genome sequence of Paenisporosarcina antarctica CGMCC 1.6503T.</title>
        <authorList>
            <person name="Rong J.-C."/>
            <person name="Chi N.-Y."/>
            <person name="Zhang Q.-F."/>
        </authorList>
    </citation>
    <scope>NUCLEOTIDE SEQUENCE [LARGE SCALE GENOMIC DNA]</scope>
    <source>
        <strain evidence="9 10">CGMCC 1.6503</strain>
    </source>
</reference>